<reference evidence="8 9" key="1">
    <citation type="submission" date="2019-07" db="EMBL/GenBank/DDBJ databases">
        <title>R&amp;d 2014.</title>
        <authorList>
            <person name="Klenk H.-P."/>
        </authorList>
    </citation>
    <scope>NUCLEOTIDE SEQUENCE [LARGE SCALE GENOMIC DNA]</scope>
    <source>
        <strain evidence="8 9">DSM 45764</strain>
    </source>
</reference>
<organism evidence="8 9">
    <name type="scientific">Modestobacter roseus</name>
    <dbReference type="NCBI Taxonomy" id="1181884"/>
    <lineage>
        <taxon>Bacteria</taxon>
        <taxon>Bacillati</taxon>
        <taxon>Actinomycetota</taxon>
        <taxon>Actinomycetes</taxon>
        <taxon>Geodermatophilales</taxon>
        <taxon>Geodermatophilaceae</taxon>
        <taxon>Modestobacter</taxon>
    </lineage>
</organism>
<dbReference type="Proteomes" id="UP000321490">
    <property type="component" value="Unassembled WGS sequence"/>
</dbReference>
<dbReference type="InterPro" id="IPR001851">
    <property type="entry name" value="ABC_transp_permease"/>
</dbReference>
<feature type="transmembrane region" description="Helical" evidence="7">
    <location>
        <begin position="67"/>
        <end position="87"/>
    </location>
</feature>
<feature type="transmembrane region" description="Helical" evidence="7">
    <location>
        <begin position="289"/>
        <end position="308"/>
    </location>
</feature>
<evidence type="ECO:0000313" key="8">
    <source>
        <dbReference type="EMBL" id="TWH72213.1"/>
    </source>
</evidence>
<feature type="transmembrane region" description="Helical" evidence="7">
    <location>
        <begin position="116"/>
        <end position="137"/>
    </location>
</feature>
<evidence type="ECO:0000256" key="6">
    <source>
        <dbReference type="SAM" id="MobiDB-lite"/>
    </source>
</evidence>
<keyword evidence="9" id="KW-1185">Reference proteome</keyword>
<gene>
    <name evidence="8" type="ORF">JD78_00721</name>
</gene>
<feature type="region of interest" description="Disordered" evidence="6">
    <location>
        <begin position="1"/>
        <end position="23"/>
    </location>
</feature>
<dbReference type="AlphaFoldDB" id="A0A562IND9"/>
<name>A0A562IND9_9ACTN</name>
<keyword evidence="3 7" id="KW-0812">Transmembrane</keyword>
<feature type="transmembrane region" description="Helical" evidence="7">
    <location>
        <begin position="144"/>
        <end position="163"/>
    </location>
</feature>
<evidence type="ECO:0000256" key="4">
    <source>
        <dbReference type="ARBA" id="ARBA00022989"/>
    </source>
</evidence>
<feature type="transmembrane region" description="Helical" evidence="7">
    <location>
        <begin position="235"/>
        <end position="254"/>
    </location>
</feature>
<accession>A0A562IND9</accession>
<keyword evidence="5 7" id="KW-0472">Membrane</keyword>
<dbReference type="RefSeq" id="WP_228394947.1">
    <property type="nucleotide sequence ID" value="NZ_JABGDC010000007.1"/>
</dbReference>
<feature type="transmembrane region" description="Helical" evidence="7">
    <location>
        <begin position="260"/>
        <end position="282"/>
    </location>
</feature>
<feature type="transmembrane region" description="Helical" evidence="7">
    <location>
        <begin position="34"/>
        <end position="52"/>
    </location>
</feature>
<dbReference type="EMBL" id="VLKF01000001">
    <property type="protein sequence ID" value="TWH72213.1"/>
    <property type="molecule type" value="Genomic_DNA"/>
</dbReference>
<evidence type="ECO:0000256" key="5">
    <source>
        <dbReference type="ARBA" id="ARBA00023136"/>
    </source>
</evidence>
<sequence length="338" mass="34723">MTTSEDRAVTARDDRPMAAPDLPAQPRTSIGKTLVQSGTSIALLALIVFFFAMRPDVFLTFTNVRNILYQISILAIIAGAQTLVMVVGDFDLSVAATSSLAGAVAASLMLDGQPTLAAILVALAVGLAIGLANGALVAYLNLSAFVATLATMTSVTGLAYLVTEGTTLFNLPAGFNSLGQGRALNIPVPVFVAIGLAVLLWALLRFTTTGRKWYAVGGNVEVSRLSGINVQRGRLMAFAAAGLIAAVGGVLLAARLGSASAVQGSDNLLFSVAAVFLGMTVIKSGRANIVGTMVGVAIIGVMSNGLNILGVNSYVQQVVTGLIIIAAVTLSSVRTRER</sequence>
<feature type="transmembrane region" description="Helical" evidence="7">
    <location>
        <begin position="314"/>
        <end position="333"/>
    </location>
</feature>
<dbReference type="CDD" id="cd06579">
    <property type="entry name" value="TM_PBP1_transp_AraH_like"/>
    <property type="match status" value="1"/>
</dbReference>
<evidence type="ECO:0000256" key="2">
    <source>
        <dbReference type="ARBA" id="ARBA00022475"/>
    </source>
</evidence>
<dbReference type="GO" id="GO:0022857">
    <property type="term" value="F:transmembrane transporter activity"/>
    <property type="evidence" value="ECO:0007669"/>
    <property type="project" value="InterPro"/>
</dbReference>
<proteinExistence type="predicted"/>
<evidence type="ECO:0000256" key="7">
    <source>
        <dbReference type="SAM" id="Phobius"/>
    </source>
</evidence>
<dbReference type="PANTHER" id="PTHR32196">
    <property type="entry name" value="ABC TRANSPORTER PERMEASE PROTEIN YPHD-RELATED-RELATED"/>
    <property type="match status" value="1"/>
</dbReference>
<dbReference type="PANTHER" id="PTHR32196:SF72">
    <property type="entry name" value="RIBOSE IMPORT PERMEASE PROTEIN RBSC"/>
    <property type="match status" value="1"/>
</dbReference>
<dbReference type="Pfam" id="PF02653">
    <property type="entry name" value="BPD_transp_2"/>
    <property type="match status" value="1"/>
</dbReference>
<comment type="subcellular location">
    <subcellularLocation>
        <location evidence="1">Cell membrane</location>
        <topology evidence="1">Multi-pass membrane protein</topology>
    </subcellularLocation>
</comment>
<keyword evidence="4 7" id="KW-1133">Transmembrane helix</keyword>
<feature type="compositionally biased region" description="Basic and acidic residues" evidence="6">
    <location>
        <begin position="1"/>
        <end position="16"/>
    </location>
</feature>
<evidence type="ECO:0000256" key="1">
    <source>
        <dbReference type="ARBA" id="ARBA00004651"/>
    </source>
</evidence>
<evidence type="ECO:0000313" key="9">
    <source>
        <dbReference type="Proteomes" id="UP000321490"/>
    </source>
</evidence>
<feature type="transmembrane region" description="Helical" evidence="7">
    <location>
        <begin position="183"/>
        <end position="204"/>
    </location>
</feature>
<keyword evidence="2" id="KW-1003">Cell membrane</keyword>
<protein>
    <submittedName>
        <fullName evidence="8">Monosaccharide ABC transporter membrane protein (CUT2 family)</fullName>
    </submittedName>
</protein>
<comment type="caution">
    <text evidence="8">The sequence shown here is derived from an EMBL/GenBank/DDBJ whole genome shotgun (WGS) entry which is preliminary data.</text>
</comment>
<dbReference type="GO" id="GO:0005886">
    <property type="term" value="C:plasma membrane"/>
    <property type="evidence" value="ECO:0007669"/>
    <property type="project" value="UniProtKB-SubCell"/>
</dbReference>
<evidence type="ECO:0000256" key="3">
    <source>
        <dbReference type="ARBA" id="ARBA00022692"/>
    </source>
</evidence>